<organism evidence="1">
    <name type="scientific">marine sediment metagenome</name>
    <dbReference type="NCBI Taxonomy" id="412755"/>
    <lineage>
        <taxon>unclassified sequences</taxon>
        <taxon>metagenomes</taxon>
        <taxon>ecological metagenomes</taxon>
    </lineage>
</organism>
<dbReference type="AlphaFoldDB" id="A0A0F9F5N3"/>
<evidence type="ECO:0000313" key="1">
    <source>
        <dbReference type="EMBL" id="KKL46367.1"/>
    </source>
</evidence>
<gene>
    <name evidence="1" type="ORF">LCGC14_2346270</name>
</gene>
<comment type="caution">
    <text evidence="1">The sequence shown here is derived from an EMBL/GenBank/DDBJ whole genome shotgun (WGS) entry which is preliminary data.</text>
</comment>
<sequence>MSQWREIDVTCRHCGAWLEACPIFTSPQIDGLGLMDYRHVATHEKECTTRHEAAPYSEWGQYEKWIKTGAKGREA</sequence>
<accession>A0A0F9F5N3</accession>
<name>A0A0F9F5N3_9ZZZZ</name>
<proteinExistence type="predicted"/>
<protein>
    <submittedName>
        <fullName evidence="1">Uncharacterized protein</fullName>
    </submittedName>
</protein>
<dbReference type="EMBL" id="LAZR01034057">
    <property type="protein sequence ID" value="KKL46367.1"/>
    <property type="molecule type" value="Genomic_DNA"/>
</dbReference>
<reference evidence="1" key="1">
    <citation type="journal article" date="2015" name="Nature">
        <title>Complex archaea that bridge the gap between prokaryotes and eukaryotes.</title>
        <authorList>
            <person name="Spang A."/>
            <person name="Saw J.H."/>
            <person name="Jorgensen S.L."/>
            <person name="Zaremba-Niedzwiedzka K."/>
            <person name="Martijn J."/>
            <person name="Lind A.E."/>
            <person name="van Eijk R."/>
            <person name="Schleper C."/>
            <person name="Guy L."/>
            <person name="Ettema T.J."/>
        </authorList>
    </citation>
    <scope>NUCLEOTIDE SEQUENCE</scope>
</reference>